<dbReference type="AlphaFoldDB" id="A0A316DIB3"/>
<dbReference type="GO" id="GO:0008783">
    <property type="term" value="F:agmatinase activity"/>
    <property type="evidence" value="ECO:0007669"/>
    <property type="project" value="TreeGrafter"/>
</dbReference>
<protein>
    <submittedName>
        <fullName evidence="6">Agmatinase</fullName>
    </submittedName>
</protein>
<reference evidence="6 7" key="1">
    <citation type="submission" date="2018-05" db="EMBL/GenBank/DDBJ databases">
        <title>Genomic Encyclopedia of Type Strains, Phase IV (KMG-IV): sequencing the most valuable type-strain genomes for metagenomic binning, comparative biology and taxonomic classification.</title>
        <authorList>
            <person name="Goeker M."/>
        </authorList>
    </citation>
    <scope>NUCLEOTIDE SEQUENCE [LARGE SCALE GENOMIC DNA]</scope>
    <source>
        <strain evidence="6 7">DSM 18773</strain>
    </source>
</reference>
<dbReference type="CDD" id="cd11593">
    <property type="entry name" value="Agmatinase-like_2"/>
    <property type="match status" value="1"/>
</dbReference>
<dbReference type="Gene3D" id="3.40.800.10">
    <property type="entry name" value="Ureohydrolase domain"/>
    <property type="match status" value="1"/>
</dbReference>
<dbReference type="NCBIfam" id="TIGR01230">
    <property type="entry name" value="agmatinase"/>
    <property type="match status" value="1"/>
</dbReference>
<dbReference type="EMBL" id="QGGL01000001">
    <property type="protein sequence ID" value="PWK16373.1"/>
    <property type="molecule type" value="Genomic_DNA"/>
</dbReference>
<dbReference type="Proteomes" id="UP000245634">
    <property type="component" value="Unassembled WGS sequence"/>
</dbReference>
<accession>A0A316DIB3</accession>
<dbReference type="InterPro" id="IPR006035">
    <property type="entry name" value="Ureohydrolase"/>
</dbReference>
<gene>
    <name evidence="6" type="ORF">C7459_101237</name>
</gene>
<dbReference type="Pfam" id="PF00491">
    <property type="entry name" value="Arginase"/>
    <property type="match status" value="1"/>
</dbReference>
<keyword evidence="7" id="KW-1185">Reference proteome</keyword>
<name>A0A316DIB3_9BACL</name>
<evidence type="ECO:0000256" key="1">
    <source>
        <dbReference type="ARBA" id="ARBA00009227"/>
    </source>
</evidence>
<comment type="similarity">
    <text evidence="1">Belongs to the arginase family. Agmatinase subfamily.</text>
</comment>
<evidence type="ECO:0000256" key="3">
    <source>
        <dbReference type="ARBA" id="ARBA00022801"/>
    </source>
</evidence>
<keyword evidence="2 4" id="KW-0479">Metal-binding</keyword>
<dbReference type="SUPFAM" id="SSF52768">
    <property type="entry name" value="Arginase/deacetylase"/>
    <property type="match status" value="1"/>
</dbReference>
<dbReference type="PANTHER" id="PTHR11358:SF26">
    <property type="entry name" value="GUANIDINO ACID HYDROLASE, MITOCHONDRIAL"/>
    <property type="match status" value="1"/>
</dbReference>
<sequence length="292" mass="32733">MKHDPAYSGREFIGATSNYEEADSVIYGMPMDWTVSFRAGTRLGPQRVREVSILLEEYSPYLDKHLEDVSYYDAGDIPLTFGNPAKSVDQIYDYVKGLLDDGKFPIGLGGEHLVTWGPVRAFHEKYPDLVVVQFDAHADLRENYEGEPYSHASVLRKACDIVGPKNVYQFGIRSGTREEFHWARENTNFYPFDVYEPLKGCIEELKGRPIYLTIDIDVVDPAEAPGTGTLDAGGITARELFKSLYLMRDAGLNIVGFDLVEIAPVYDPAEQTQILGSKIVREVLLALAPQKK</sequence>
<feature type="binding site" evidence="4">
    <location>
        <position position="135"/>
    </location>
    <ligand>
        <name>Mn(2+)</name>
        <dbReference type="ChEBI" id="CHEBI:29035"/>
        <label>1</label>
    </ligand>
</feature>
<comment type="caution">
    <text evidence="6">The sequence shown here is derived from an EMBL/GenBank/DDBJ whole genome shotgun (WGS) entry which is preliminary data.</text>
</comment>
<organism evidence="6 7">
    <name type="scientific">Tumebacillus permanentifrigoris</name>
    <dbReference type="NCBI Taxonomy" id="378543"/>
    <lineage>
        <taxon>Bacteria</taxon>
        <taxon>Bacillati</taxon>
        <taxon>Bacillota</taxon>
        <taxon>Bacilli</taxon>
        <taxon>Bacillales</taxon>
        <taxon>Alicyclobacillaceae</taxon>
        <taxon>Tumebacillus</taxon>
    </lineage>
</organism>
<dbReference type="PIRSF" id="PIRSF036979">
    <property type="entry name" value="Arginase"/>
    <property type="match status" value="1"/>
</dbReference>
<evidence type="ECO:0000313" key="6">
    <source>
        <dbReference type="EMBL" id="PWK16373.1"/>
    </source>
</evidence>
<dbReference type="PROSITE" id="PS01053">
    <property type="entry name" value="ARGINASE_1"/>
    <property type="match status" value="1"/>
</dbReference>
<keyword evidence="3 5" id="KW-0378">Hydrolase</keyword>
<feature type="binding site" evidence="4">
    <location>
        <position position="217"/>
    </location>
    <ligand>
        <name>Mn(2+)</name>
        <dbReference type="ChEBI" id="CHEBI:29035"/>
        <label>1</label>
    </ligand>
</feature>
<evidence type="ECO:0000313" key="7">
    <source>
        <dbReference type="Proteomes" id="UP000245634"/>
    </source>
</evidence>
<dbReference type="InterPro" id="IPR023696">
    <property type="entry name" value="Ureohydrolase_dom_sf"/>
</dbReference>
<dbReference type="PROSITE" id="PS51409">
    <property type="entry name" value="ARGINASE_2"/>
    <property type="match status" value="1"/>
</dbReference>
<evidence type="ECO:0000256" key="2">
    <source>
        <dbReference type="ARBA" id="ARBA00022723"/>
    </source>
</evidence>
<evidence type="ECO:0000256" key="4">
    <source>
        <dbReference type="PIRSR" id="PIRSR036979-1"/>
    </source>
</evidence>
<dbReference type="PANTHER" id="PTHR11358">
    <property type="entry name" value="ARGINASE/AGMATINASE"/>
    <property type="match status" value="1"/>
</dbReference>
<keyword evidence="4" id="KW-0464">Manganese</keyword>
<feature type="binding site" evidence="4">
    <location>
        <position position="137"/>
    </location>
    <ligand>
        <name>Mn(2+)</name>
        <dbReference type="ChEBI" id="CHEBI:29035"/>
        <label>1</label>
    </ligand>
</feature>
<dbReference type="InterPro" id="IPR020855">
    <property type="entry name" value="Ureohydrolase_Mn_BS"/>
</dbReference>
<evidence type="ECO:0000256" key="5">
    <source>
        <dbReference type="RuleBase" id="RU003684"/>
    </source>
</evidence>
<proteinExistence type="inferred from homology"/>
<feature type="binding site" evidence="4">
    <location>
        <position position="112"/>
    </location>
    <ligand>
        <name>Mn(2+)</name>
        <dbReference type="ChEBI" id="CHEBI:29035"/>
        <label>1</label>
    </ligand>
</feature>
<feature type="binding site" evidence="4">
    <location>
        <position position="215"/>
    </location>
    <ligand>
        <name>Mn(2+)</name>
        <dbReference type="ChEBI" id="CHEBI:29035"/>
        <label>1</label>
    </ligand>
</feature>
<dbReference type="GO" id="GO:0046872">
    <property type="term" value="F:metal ion binding"/>
    <property type="evidence" value="ECO:0007669"/>
    <property type="project" value="UniProtKB-KW"/>
</dbReference>
<dbReference type="InterPro" id="IPR005925">
    <property type="entry name" value="Agmatinase-rel"/>
</dbReference>
<dbReference type="OrthoDB" id="9788689at2"/>
<dbReference type="RefSeq" id="WP_109685892.1">
    <property type="nucleotide sequence ID" value="NZ_QGGL01000001.1"/>
</dbReference>
<comment type="cofactor">
    <cofactor evidence="4">
        <name>Mn(2+)</name>
        <dbReference type="ChEBI" id="CHEBI:29035"/>
    </cofactor>
    <text evidence="4">Binds 2 manganese ions per subunit.</text>
</comment>
<dbReference type="GO" id="GO:0033389">
    <property type="term" value="P:putrescine biosynthetic process from arginine, via agmatine"/>
    <property type="evidence" value="ECO:0007669"/>
    <property type="project" value="TreeGrafter"/>
</dbReference>
<feature type="binding site" evidence="4">
    <location>
        <position position="139"/>
    </location>
    <ligand>
        <name>Mn(2+)</name>
        <dbReference type="ChEBI" id="CHEBI:29035"/>
        <label>1</label>
    </ligand>
</feature>